<gene>
    <name evidence="1" type="ORF">RhiirA1_535468</name>
</gene>
<reference evidence="1 2" key="2">
    <citation type="submission" date="2017-10" db="EMBL/GenBank/DDBJ databases">
        <title>Genome analyses suggest a sexual origin of heterokaryosis in a supposedly ancient asexual fungus.</title>
        <authorList>
            <person name="Corradi N."/>
            <person name="Sedzielewska K."/>
            <person name="Noel J."/>
            <person name="Charron P."/>
            <person name="Farinelli L."/>
            <person name="Marton T."/>
            <person name="Kruger M."/>
            <person name="Pelin A."/>
            <person name="Brachmann A."/>
            <person name="Corradi N."/>
        </authorList>
    </citation>
    <scope>NUCLEOTIDE SEQUENCE [LARGE SCALE GENOMIC DNA]</scope>
    <source>
        <strain evidence="1 2">A1</strain>
    </source>
</reference>
<dbReference type="VEuPathDB" id="FungiDB:RhiirA1_535468"/>
<evidence type="ECO:0000313" key="2">
    <source>
        <dbReference type="Proteomes" id="UP000232688"/>
    </source>
</evidence>
<dbReference type="EMBL" id="LLXH01000449">
    <property type="protein sequence ID" value="PKC66644.1"/>
    <property type="molecule type" value="Genomic_DNA"/>
</dbReference>
<accession>A0A2N0RTL7</accession>
<evidence type="ECO:0008006" key="3">
    <source>
        <dbReference type="Google" id="ProtNLM"/>
    </source>
</evidence>
<protein>
    <recommendedName>
        <fullName evidence="3">F-box domain-containing protein</fullName>
    </recommendedName>
</protein>
<organism evidence="1 2">
    <name type="scientific">Rhizophagus irregularis</name>
    <dbReference type="NCBI Taxonomy" id="588596"/>
    <lineage>
        <taxon>Eukaryota</taxon>
        <taxon>Fungi</taxon>
        <taxon>Fungi incertae sedis</taxon>
        <taxon>Mucoromycota</taxon>
        <taxon>Glomeromycotina</taxon>
        <taxon>Glomeromycetes</taxon>
        <taxon>Glomerales</taxon>
        <taxon>Glomeraceae</taxon>
        <taxon>Rhizophagus</taxon>
    </lineage>
</organism>
<name>A0A2N0RTL7_9GLOM</name>
<comment type="caution">
    <text evidence="1">The sequence shown here is derived from an EMBL/GenBank/DDBJ whole genome shotgun (WGS) entry which is preliminary data.</text>
</comment>
<dbReference type="Proteomes" id="UP000232688">
    <property type="component" value="Unassembled WGS sequence"/>
</dbReference>
<dbReference type="VEuPathDB" id="FungiDB:RhiirFUN_010101"/>
<sequence length="178" mass="20655">MACSKVLLGNFPELTDDIIHYFRGDIPTLHSCVLVNKFWCQIAIPLLWEDPCGINNNVFPSKTLFNYSNFIKCINTRDICSSIVNWIEANKTFTCSKGHNSIPLYNIISDSNSSKPLKIIVFHRIDFRNILHIKKAFEQLNVLESIHILENLQIELMQLFFQKFGEYLENITVDLIQM</sequence>
<proteinExistence type="predicted"/>
<evidence type="ECO:0000313" key="1">
    <source>
        <dbReference type="EMBL" id="PKC66644.1"/>
    </source>
</evidence>
<reference evidence="1 2" key="1">
    <citation type="submission" date="2017-10" db="EMBL/GenBank/DDBJ databases">
        <title>Extensive intraspecific genome diversity in a model arbuscular mycorrhizal fungus.</title>
        <authorList>
            <person name="Chen E.C.H."/>
            <person name="Morin E."/>
            <person name="Baudet D."/>
            <person name="Noel J."/>
            <person name="Ndikumana S."/>
            <person name="Charron P."/>
            <person name="St-Onge C."/>
            <person name="Giorgi J."/>
            <person name="Grigoriev I.V."/>
            <person name="Roux C."/>
            <person name="Martin F.M."/>
            <person name="Corradi N."/>
        </authorList>
    </citation>
    <scope>NUCLEOTIDE SEQUENCE [LARGE SCALE GENOMIC DNA]</scope>
    <source>
        <strain evidence="1 2">A1</strain>
    </source>
</reference>
<dbReference type="AlphaFoldDB" id="A0A2N0RTL7"/>